<dbReference type="InterPro" id="IPR012336">
    <property type="entry name" value="Thioredoxin-like_fold"/>
</dbReference>
<evidence type="ECO:0000259" key="1">
    <source>
        <dbReference type="PROSITE" id="PS51352"/>
    </source>
</evidence>
<dbReference type="PROSITE" id="PS51352">
    <property type="entry name" value="THIOREDOXIN_2"/>
    <property type="match status" value="1"/>
</dbReference>
<dbReference type="EMBL" id="WFLM01000002">
    <property type="protein sequence ID" value="KAB8039627.1"/>
    <property type="molecule type" value="Genomic_DNA"/>
</dbReference>
<protein>
    <submittedName>
        <fullName evidence="2">Thioredoxin domain-containing protein</fullName>
    </submittedName>
</protein>
<sequence>MQENKSMKSNNAKVIGFFVGGLVLGALAATGIMISKNSKKAVDLTSTLGKQFIVVDGKTWDSGVLPGDSAMDYFTLQSNIYNAEKNFAGQTAVRIALANDAGKKVTATELPKIEELLPIANVSDEEAKKYYDKVVNQMGPGFFGNQPFEKIKTQLQMQMSQQKAGETIMRKLQELEAGGRIKILLTPPLSPSVNLDLTGYPVRGNKDSNIVLVEVADYLCAHCRESEPVMEKIVKEFSSKVKFINIAYPLSPQGLSGSLVRGAYCATKQGESLFWDYHSKAFQVPYAKANVPTGVDPTKAFSDVAIEVAKETKLDINAFSSCLTSNESNEYILKVQGQFNSSTGFKGTPTFYLNGRLLEVNPQQLESTLKTALN</sequence>
<feature type="domain" description="Thioredoxin" evidence="1">
    <location>
        <begin position="183"/>
        <end position="374"/>
    </location>
</feature>
<dbReference type="RefSeq" id="WP_153418951.1">
    <property type="nucleotide sequence ID" value="NZ_WFLM01000002.1"/>
</dbReference>
<dbReference type="InterPro" id="IPR013766">
    <property type="entry name" value="Thioredoxin_domain"/>
</dbReference>
<dbReference type="OrthoDB" id="5290420at2"/>
<proteinExistence type="predicted"/>
<accession>A0A6N6VW22</accession>
<comment type="caution">
    <text evidence="2">The sequence shown here is derived from an EMBL/GenBank/DDBJ whole genome shotgun (WGS) entry which is preliminary data.</text>
</comment>
<dbReference type="SUPFAM" id="SSF52833">
    <property type="entry name" value="Thioredoxin-like"/>
    <property type="match status" value="1"/>
</dbReference>
<dbReference type="InterPro" id="IPR036249">
    <property type="entry name" value="Thioredoxin-like_sf"/>
</dbReference>
<keyword evidence="3" id="KW-1185">Reference proteome</keyword>
<gene>
    <name evidence="2" type="ORF">GCL60_05040</name>
</gene>
<evidence type="ECO:0000313" key="2">
    <source>
        <dbReference type="EMBL" id="KAB8039627.1"/>
    </source>
</evidence>
<dbReference type="Gene3D" id="3.40.30.10">
    <property type="entry name" value="Glutaredoxin"/>
    <property type="match status" value="1"/>
</dbReference>
<dbReference type="Proteomes" id="UP000437748">
    <property type="component" value="Unassembled WGS sequence"/>
</dbReference>
<dbReference type="Gene3D" id="1.10.4030.10">
    <property type="entry name" value="Porin chaperone SurA, peptide-binding domain"/>
    <property type="match status" value="1"/>
</dbReference>
<evidence type="ECO:0000313" key="3">
    <source>
        <dbReference type="Proteomes" id="UP000437748"/>
    </source>
</evidence>
<organism evidence="2 3">
    <name type="scientific">Silvanigrella paludirubra</name>
    <dbReference type="NCBI Taxonomy" id="2499159"/>
    <lineage>
        <taxon>Bacteria</taxon>
        <taxon>Pseudomonadati</taxon>
        <taxon>Bdellovibrionota</taxon>
        <taxon>Oligoflexia</taxon>
        <taxon>Silvanigrellales</taxon>
        <taxon>Silvanigrellaceae</taxon>
        <taxon>Silvanigrella</taxon>
    </lineage>
</organism>
<dbReference type="AlphaFoldDB" id="A0A6N6VW22"/>
<reference evidence="2 3" key="1">
    <citation type="submission" date="2019-10" db="EMBL/GenBank/DDBJ databases">
        <title>New species of Slilvanegrellaceae.</title>
        <authorList>
            <person name="Pitt A."/>
            <person name="Hahn M.W."/>
        </authorList>
    </citation>
    <scope>NUCLEOTIDE SEQUENCE [LARGE SCALE GENOMIC DNA]</scope>
    <source>
        <strain evidence="2 3">SP-Ram-0.45-NSY-1</strain>
    </source>
</reference>
<dbReference type="Pfam" id="PF13462">
    <property type="entry name" value="Thioredoxin_4"/>
    <property type="match status" value="1"/>
</dbReference>
<name>A0A6N6VW22_9BACT</name>